<name>A0A6J7LCT3_9ZZZZ</name>
<keyword evidence="1" id="KW-0812">Transmembrane</keyword>
<dbReference type="EMBL" id="CAFBMW010000058">
    <property type="protein sequence ID" value="CAB4965981.1"/>
    <property type="molecule type" value="Genomic_DNA"/>
</dbReference>
<accession>A0A6J7LCT3</accession>
<organism evidence="2">
    <name type="scientific">freshwater metagenome</name>
    <dbReference type="NCBI Taxonomy" id="449393"/>
    <lineage>
        <taxon>unclassified sequences</taxon>
        <taxon>metagenomes</taxon>
        <taxon>ecological metagenomes</taxon>
    </lineage>
</organism>
<dbReference type="AlphaFoldDB" id="A0A6J7LCT3"/>
<gene>
    <name evidence="2" type="ORF">UFOPK3662_03787</name>
</gene>
<keyword evidence="1" id="KW-1133">Transmembrane helix</keyword>
<feature type="transmembrane region" description="Helical" evidence="1">
    <location>
        <begin position="52"/>
        <end position="71"/>
    </location>
</feature>
<reference evidence="2" key="1">
    <citation type="submission" date="2020-05" db="EMBL/GenBank/DDBJ databases">
        <authorList>
            <person name="Chiriac C."/>
            <person name="Salcher M."/>
            <person name="Ghai R."/>
            <person name="Kavagutti S V."/>
        </authorList>
    </citation>
    <scope>NUCLEOTIDE SEQUENCE</scope>
</reference>
<protein>
    <submittedName>
        <fullName evidence="2">Unannotated protein</fullName>
    </submittedName>
</protein>
<sequence length="204" mass="21397">MVGLTRLSDHDRPLPRDVPAFAAAEAAGLVPLRPTAPPDPSVHPTAAARQRVVALAAVGGTTLVVLAGLAVLGGDPGVGRTGLVGATCLVLLVVLAGLWHWLGRAALTELQRGYTTTTLVFGSYGLPVLRRYLSYGDRPPWDYAGVWRVGPVADGEVPDPSHDPPGFYPSPTRDGQFELWSGQVWVGVFRGPGDLPPRDVLGAG</sequence>
<feature type="transmembrane region" description="Helical" evidence="1">
    <location>
        <begin position="83"/>
        <end position="102"/>
    </location>
</feature>
<evidence type="ECO:0000256" key="1">
    <source>
        <dbReference type="SAM" id="Phobius"/>
    </source>
</evidence>
<evidence type="ECO:0000313" key="2">
    <source>
        <dbReference type="EMBL" id="CAB4965981.1"/>
    </source>
</evidence>
<proteinExistence type="predicted"/>
<keyword evidence="1" id="KW-0472">Membrane</keyword>